<accession>A0A0F9EF90</accession>
<name>A0A0F9EF90_9ZZZZ</name>
<dbReference type="AlphaFoldDB" id="A0A0F9EF90"/>
<gene>
    <name evidence="1" type="ORF">LCGC14_2160330</name>
</gene>
<sequence length="73" mass="8958">MTPREKELMQLARYDRLRKDAHRQLKHYPIRERSLYLTTTLIELEYKKRGLRIPNIIVTKIDTPPYYKREIGE</sequence>
<dbReference type="EMBL" id="LAZR01027700">
    <property type="protein sequence ID" value="KKL64901.1"/>
    <property type="molecule type" value="Genomic_DNA"/>
</dbReference>
<organism evidence="1">
    <name type="scientific">marine sediment metagenome</name>
    <dbReference type="NCBI Taxonomy" id="412755"/>
    <lineage>
        <taxon>unclassified sequences</taxon>
        <taxon>metagenomes</taxon>
        <taxon>ecological metagenomes</taxon>
    </lineage>
</organism>
<evidence type="ECO:0000313" key="1">
    <source>
        <dbReference type="EMBL" id="KKL64901.1"/>
    </source>
</evidence>
<protein>
    <submittedName>
        <fullName evidence="1">Uncharacterized protein</fullName>
    </submittedName>
</protein>
<reference evidence="1" key="1">
    <citation type="journal article" date="2015" name="Nature">
        <title>Complex archaea that bridge the gap between prokaryotes and eukaryotes.</title>
        <authorList>
            <person name="Spang A."/>
            <person name="Saw J.H."/>
            <person name="Jorgensen S.L."/>
            <person name="Zaremba-Niedzwiedzka K."/>
            <person name="Martijn J."/>
            <person name="Lind A.E."/>
            <person name="van Eijk R."/>
            <person name="Schleper C."/>
            <person name="Guy L."/>
            <person name="Ettema T.J."/>
        </authorList>
    </citation>
    <scope>NUCLEOTIDE SEQUENCE</scope>
</reference>
<proteinExistence type="predicted"/>
<comment type="caution">
    <text evidence="1">The sequence shown here is derived from an EMBL/GenBank/DDBJ whole genome shotgun (WGS) entry which is preliminary data.</text>
</comment>